<evidence type="ECO:0000256" key="1">
    <source>
        <dbReference type="ARBA" id="ARBA00005254"/>
    </source>
</evidence>
<dbReference type="CDD" id="cd06558">
    <property type="entry name" value="crotonase-like"/>
    <property type="match status" value="1"/>
</dbReference>
<evidence type="ECO:0000313" key="2">
    <source>
        <dbReference type="EMBL" id="KAA1192618.1"/>
    </source>
</evidence>
<reference evidence="2 3" key="1">
    <citation type="submission" date="2019-09" db="EMBL/GenBank/DDBJ databases">
        <authorList>
            <person name="Chen X.-Y."/>
        </authorList>
    </citation>
    <scope>NUCLEOTIDE SEQUENCE [LARGE SCALE GENOMIC DNA]</scope>
    <source>
        <strain evidence="2 3">NY5</strain>
    </source>
</reference>
<dbReference type="RefSeq" id="WP_149610901.1">
    <property type="nucleotide sequence ID" value="NZ_VTUX01000003.1"/>
</dbReference>
<dbReference type="InterPro" id="IPR029045">
    <property type="entry name" value="ClpP/crotonase-like_dom_sf"/>
</dbReference>
<dbReference type="Proteomes" id="UP000323708">
    <property type="component" value="Unassembled WGS sequence"/>
</dbReference>
<gene>
    <name evidence="2" type="ORF">F0M18_08105</name>
</gene>
<organism evidence="2 3">
    <name type="scientific">Pseudohalioglobus sediminis</name>
    <dbReference type="NCBI Taxonomy" id="2606449"/>
    <lineage>
        <taxon>Bacteria</taxon>
        <taxon>Pseudomonadati</taxon>
        <taxon>Pseudomonadota</taxon>
        <taxon>Gammaproteobacteria</taxon>
        <taxon>Cellvibrionales</taxon>
        <taxon>Halieaceae</taxon>
        <taxon>Pseudohalioglobus</taxon>
    </lineage>
</organism>
<evidence type="ECO:0000313" key="3">
    <source>
        <dbReference type="Proteomes" id="UP000323708"/>
    </source>
</evidence>
<dbReference type="GO" id="GO:0016853">
    <property type="term" value="F:isomerase activity"/>
    <property type="evidence" value="ECO:0007669"/>
    <property type="project" value="UniProtKB-KW"/>
</dbReference>
<dbReference type="InterPro" id="IPR001753">
    <property type="entry name" value="Enoyl-CoA_hydra/iso"/>
</dbReference>
<accession>A0A5B0X1S0</accession>
<keyword evidence="2" id="KW-0413">Isomerase</keyword>
<dbReference type="Pfam" id="PF00378">
    <property type="entry name" value="ECH_1"/>
    <property type="match status" value="1"/>
</dbReference>
<name>A0A5B0X1S0_9GAMM</name>
<proteinExistence type="inferred from homology"/>
<dbReference type="PANTHER" id="PTHR43149">
    <property type="entry name" value="ENOYL-COA HYDRATASE"/>
    <property type="match status" value="1"/>
</dbReference>
<dbReference type="EMBL" id="VTUX01000003">
    <property type="protein sequence ID" value="KAA1192618.1"/>
    <property type="molecule type" value="Genomic_DNA"/>
</dbReference>
<comment type="caution">
    <text evidence="2">The sequence shown here is derived from an EMBL/GenBank/DDBJ whole genome shotgun (WGS) entry which is preliminary data.</text>
</comment>
<dbReference type="InterPro" id="IPR045002">
    <property type="entry name" value="Ech1-like"/>
</dbReference>
<dbReference type="PANTHER" id="PTHR43149:SF1">
    <property type="entry name" value="DELTA(3,5)-DELTA(2,4)-DIENOYL-COA ISOMERASE, MITOCHONDRIAL"/>
    <property type="match status" value="1"/>
</dbReference>
<dbReference type="Gene3D" id="3.90.226.10">
    <property type="entry name" value="2-enoyl-CoA Hydratase, Chain A, domain 1"/>
    <property type="match status" value="1"/>
</dbReference>
<keyword evidence="3" id="KW-1185">Reference proteome</keyword>
<dbReference type="AlphaFoldDB" id="A0A5B0X1S0"/>
<sequence>MFETISYETHEDHVATVTINRPDAMNSFNSQMVEEMAAVWELIKADDQVHAVVIRAADGRAFSTGKDVKETDSIWREGVVWSQWDPGKKLGPKQNEMWKPIICAVHGLCCGGAYYWLNESDIVICSEDAEFFDPHVSFGMVSACEPIGLTRRIAYGEVMRMNLLGNDERMSSATALRIGLVSEVMESREALWTRARELAAKVASKPTLATQGTVKTVWQSLDSGLSTALDRAMLYIQVNNLSDGQVDRGSAKKSPHEVR</sequence>
<protein>
    <submittedName>
        <fullName evidence="2">Enoyl-CoA hydratase/isomerase family protein</fullName>
    </submittedName>
</protein>
<dbReference type="SUPFAM" id="SSF52096">
    <property type="entry name" value="ClpP/crotonase"/>
    <property type="match status" value="1"/>
</dbReference>
<comment type="similarity">
    <text evidence="1">Belongs to the enoyl-CoA hydratase/isomerase family.</text>
</comment>